<dbReference type="InterPro" id="IPR012394">
    <property type="entry name" value="Aldehyde_DH_NAD(P)"/>
</dbReference>
<protein>
    <recommendedName>
        <fullName evidence="4">Aldehyde dehydrogenase</fullName>
    </recommendedName>
</protein>
<evidence type="ECO:0000256" key="4">
    <source>
        <dbReference type="PIRNR" id="PIRNR036492"/>
    </source>
</evidence>
<dbReference type="PROSITE" id="PS00687">
    <property type="entry name" value="ALDEHYDE_DEHYDR_GLU"/>
    <property type="match status" value="1"/>
</dbReference>
<feature type="domain" description="Aldehyde dehydrogenase" evidence="9">
    <location>
        <begin position="20"/>
        <end position="438"/>
    </location>
</feature>
<feature type="active site" evidence="5 6">
    <location>
        <position position="219"/>
    </location>
</feature>
<evidence type="ECO:0000256" key="1">
    <source>
        <dbReference type="ARBA" id="ARBA00009986"/>
    </source>
</evidence>
<dbReference type="Proteomes" id="UP000030653">
    <property type="component" value="Unassembled WGS sequence"/>
</dbReference>
<organism evidence="10 11">
    <name type="scientific">Dacryopinax primogenitus (strain DJM 731)</name>
    <name type="common">Brown rot fungus</name>
    <dbReference type="NCBI Taxonomy" id="1858805"/>
    <lineage>
        <taxon>Eukaryota</taxon>
        <taxon>Fungi</taxon>
        <taxon>Dikarya</taxon>
        <taxon>Basidiomycota</taxon>
        <taxon>Agaricomycotina</taxon>
        <taxon>Dacrymycetes</taxon>
        <taxon>Dacrymycetales</taxon>
        <taxon>Dacrymycetaceae</taxon>
        <taxon>Dacryopinax</taxon>
    </lineage>
</organism>
<dbReference type="AlphaFoldDB" id="M5G1E3"/>
<comment type="similarity">
    <text evidence="1 4 7">Belongs to the aldehyde dehydrogenase family.</text>
</comment>
<keyword evidence="3" id="KW-0520">NAD</keyword>
<dbReference type="FunFam" id="3.40.605.10:FF:000004">
    <property type="entry name" value="Aldehyde dehydrogenase"/>
    <property type="match status" value="1"/>
</dbReference>
<dbReference type="GO" id="GO:0005737">
    <property type="term" value="C:cytoplasm"/>
    <property type="evidence" value="ECO:0007669"/>
    <property type="project" value="TreeGrafter"/>
</dbReference>
<feature type="transmembrane region" description="Helical" evidence="8">
    <location>
        <begin position="488"/>
        <end position="506"/>
    </location>
</feature>
<sequence>MSTILEYTPLATIEQYHADLQRTFKSNKCRPESYRRTQLLQLAYMIQENEARMIDAFYKDLGRPKEEVTFIETHIMIGACVYAIKNLRKWMKTEYAPMDMVTGILTPRITKDPKGVGLIIGPFNYPIYCTVSPLMGAIAAGCPCVIKMSEIVPNISALFEELVAKYLDNDAYRVVNGGVQETTKLLELKWDQIFFTGSGRVGKIVATAAAQHLTPVSLELGGKSPVIVDSTANIDVAARKILWGKTVNGGQTCVAPDYVLVSEDCADRLVEAFKKTYAKFYPEGAGKSASFGRIVDHRSFDRLKDIMDRSKAELLCGGESDRDTKFIAPSIYVNVSKEDALMESELFGPILPIVTVKNVQEAVEYVRQGPSPLVIYVFTTDGKTKEYIRTWTRSGGLMVNDVIIQAASDPVPFGGTGDSGYGAHHGRAAFDTFTHHRTMMEAPRIAELFMALRYPPYTAKNYVRLRLFAKVNIPWAKPGSKLSLLQRLWIKIFGAGVIVMLAAAVAQRLK</sequence>
<evidence type="ECO:0000256" key="5">
    <source>
        <dbReference type="PIRSR" id="PIRSR036492-1"/>
    </source>
</evidence>
<gene>
    <name evidence="10" type="ORF">DACRYDRAFT_24964</name>
</gene>
<evidence type="ECO:0000256" key="6">
    <source>
        <dbReference type="PROSITE-ProRule" id="PRU10007"/>
    </source>
</evidence>
<dbReference type="PANTHER" id="PTHR43570:SF16">
    <property type="entry name" value="ALDEHYDE DEHYDROGENASE TYPE III, ISOFORM Q"/>
    <property type="match status" value="1"/>
</dbReference>
<keyword evidence="2 4" id="KW-0560">Oxidoreductase</keyword>
<dbReference type="OrthoDB" id="440325at2759"/>
<keyword evidence="8" id="KW-0472">Membrane</keyword>
<dbReference type="InterPro" id="IPR029510">
    <property type="entry name" value="Ald_DH_CS_GLU"/>
</dbReference>
<keyword evidence="8" id="KW-0812">Transmembrane</keyword>
<proteinExistence type="inferred from homology"/>
<dbReference type="GO" id="GO:0006081">
    <property type="term" value="P:aldehyde metabolic process"/>
    <property type="evidence" value="ECO:0007669"/>
    <property type="project" value="InterPro"/>
</dbReference>
<dbReference type="GO" id="GO:0004029">
    <property type="term" value="F:aldehyde dehydrogenase (NAD+) activity"/>
    <property type="evidence" value="ECO:0007669"/>
    <property type="project" value="TreeGrafter"/>
</dbReference>
<dbReference type="EMBL" id="JH795876">
    <property type="protein sequence ID" value="EJT97582.1"/>
    <property type="molecule type" value="Genomic_DNA"/>
</dbReference>
<keyword evidence="8" id="KW-1133">Transmembrane helix</keyword>
<dbReference type="InterPro" id="IPR015590">
    <property type="entry name" value="Aldehyde_DH_dom"/>
</dbReference>
<accession>M5G1E3</accession>
<evidence type="ECO:0000313" key="10">
    <source>
        <dbReference type="EMBL" id="EJT97582.1"/>
    </source>
</evidence>
<dbReference type="Pfam" id="PF00171">
    <property type="entry name" value="Aldedh"/>
    <property type="match status" value="1"/>
</dbReference>
<feature type="active site" evidence="5">
    <location>
        <position position="253"/>
    </location>
</feature>
<dbReference type="RefSeq" id="XP_040624480.1">
    <property type="nucleotide sequence ID" value="XM_040773938.1"/>
</dbReference>
<dbReference type="InterPro" id="IPR016162">
    <property type="entry name" value="Ald_DH_N"/>
</dbReference>
<name>M5G1E3_DACPD</name>
<reference evidence="10 11" key="1">
    <citation type="journal article" date="2012" name="Science">
        <title>The Paleozoic origin of enzymatic lignin decomposition reconstructed from 31 fungal genomes.</title>
        <authorList>
            <person name="Floudas D."/>
            <person name="Binder M."/>
            <person name="Riley R."/>
            <person name="Barry K."/>
            <person name="Blanchette R.A."/>
            <person name="Henrissat B."/>
            <person name="Martinez A.T."/>
            <person name="Otillar R."/>
            <person name="Spatafora J.W."/>
            <person name="Yadav J.S."/>
            <person name="Aerts A."/>
            <person name="Benoit I."/>
            <person name="Boyd A."/>
            <person name="Carlson A."/>
            <person name="Copeland A."/>
            <person name="Coutinho P.M."/>
            <person name="de Vries R.P."/>
            <person name="Ferreira P."/>
            <person name="Findley K."/>
            <person name="Foster B."/>
            <person name="Gaskell J."/>
            <person name="Glotzer D."/>
            <person name="Gorecki P."/>
            <person name="Heitman J."/>
            <person name="Hesse C."/>
            <person name="Hori C."/>
            <person name="Igarashi K."/>
            <person name="Jurgens J.A."/>
            <person name="Kallen N."/>
            <person name="Kersten P."/>
            <person name="Kohler A."/>
            <person name="Kuees U."/>
            <person name="Kumar T.K.A."/>
            <person name="Kuo A."/>
            <person name="LaButti K."/>
            <person name="Larrondo L.F."/>
            <person name="Lindquist E."/>
            <person name="Ling A."/>
            <person name="Lombard V."/>
            <person name="Lucas S."/>
            <person name="Lundell T."/>
            <person name="Martin R."/>
            <person name="McLaughlin D.J."/>
            <person name="Morgenstern I."/>
            <person name="Morin E."/>
            <person name="Murat C."/>
            <person name="Nagy L.G."/>
            <person name="Nolan M."/>
            <person name="Ohm R.A."/>
            <person name="Patyshakuliyeva A."/>
            <person name="Rokas A."/>
            <person name="Ruiz-Duenas F.J."/>
            <person name="Sabat G."/>
            <person name="Salamov A."/>
            <person name="Samejima M."/>
            <person name="Schmutz J."/>
            <person name="Slot J.C."/>
            <person name="St John F."/>
            <person name="Stenlid J."/>
            <person name="Sun H."/>
            <person name="Sun S."/>
            <person name="Syed K."/>
            <person name="Tsang A."/>
            <person name="Wiebenga A."/>
            <person name="Young D."/>
            <person name="Pisabarro A."/>
            <person name="Eastwood D.C."/>
            <person name="Martin F."/>
            <person name="Cullen D."/>
            <person name="Grigoriev I.V."/>
            <person name="Hibbett D.S."/>
        </authorList>
    </citation>
    <scope>NUCLEOTIDE SEQUENCE [LARGE SCALE GENOMIC DNA]</scope>
    <source>
        <strain evidence="10 11">DJM-731 SS1</strain>
    </source>
</reference>
<dbReference type="HOGENOM" id="CLU_005391_3_1_1"/>
<dbReference type="Gene3D" id="3.40.309.10">
    <property type="entry name" value="Aldehyde Dehydrogenase, Chain A, domain 2"/>
    <property type="match status" value="1"/>
</dbReference>
<evidence type="ECO:0000259" key="9">
    <source>
        <dbReference type="Pfam" id="PF00171"/>
    </source>
</evidence>
<keyword evidence="11" id="KW-1185">Reference proteome</keyword>
<dbReference type="InterPro" id="IPR016161">
    <property type="entry name" value="Ald_DH/histidinol_DH"/>
</dbReference>
<evidence type="ECO:0000256" key="3">
    <source>
        <dbReference type="ARBA" id="ARBA00023027"/>
    </source>
</evidence>
<dbReference type="OMA" id="PCIQGQV"/>
<evidence type="ECO:0000256" key="8">
    <source>
        <dbReference type="SAM" id="Phobius"/>
    </source>
</evidence>
<dbReference type="Gene3D" id="3.40.605.10">
    <property type="entry name" value="Aldehyde Dehydrogenase, Chain A, domain 1"/>
    <property type="match status" value="1"/>
</dbReference>
<evidence type="ECO:0000313" key="11">
    <source>
        <dbReference type="Proteomes" id="UP000030653"/>
    </source>
</evidence>
<dbReference type="InterPro" id="IPR016163">
    <property type="entry name" value="Ald_DH_C"/>
</dbReference>
<evidence type="ECO:0000256" key="2">
    <source>
        <dbReference type="ARBA" id="ARBA00023002"/>
    </source>
</evidence>
<dbReference type="PIRSF" id="PIRSF036492">
    <property type="entry name" value="ALDH"/>
    <property type="match status" value="1"/>
</dbReference>
<dbReference type="PANTHER" id="PTHR43570">
    <property type="entry name" value="ALDEHYDE DEHYDROGENASE"/>
    <property type="match status" value="1"/>
</dbReference>
<dbReference type="GeneID" id="63689000"/>
<dbReference type="FunFam" id="3.40.309.10:FF:000025">
    <property type="entry name" value="Aldehyde dehydrogenase"/>
    <property type="match status" value="1"/>
</dbReference>
<dbReference type="CDD" id="cd07135">
    <property type="entry name" value="ALDH_F14-YMR110C"/>
    <property type="match status" value="1"/>
</dbReference>
<dbReference type="STRING" id="1858805.M5G1E3"/>
<evidence type="ECO:0000256" key="7">
    <source>
        <dbReference type="RuleBase" id="RU003345"/>
    </source>
</evidence>
<dbReference type="SUPFAM" id="SSF53720">
    <property type="entry name" value="ALDH-like"/>
    <property type="match status" value="1"/>
</dbReference>